<dbReference type="Pfam" id="PF03544">
    <property type="entry name" value="TonB_C"/>
    <property type="match status" value="1"/>
</dbReference>
<evidence type="ECO:0000256" key="3">
    <source>
        <dbReference type="ARBA" id="ARBA00022448"/>
    </source>
</evidence>
<dbReference type="eggNOG" id="COG0810">
    <property type="taxonomic scope" value="Bacteria"/>
</dbReference>
<protein>
    <submittedName>
        <fullName evidence="13">Energy transduction protein TonB</fullName>
    </submittedName>
</protein>
<feature type="region of interest" description="Disordered" evidence="10">
    <location>
        <begin position="61"/>
        <end position="96"/>
    </location>
</feature>
<keyword evidence="4" id="KW-1003">Cell membrane</keyword>
<name>A0A076F9G9_9BACT</name>
<accession>A0A076F9G9</accession>
<reference evidence="14" key="1">
    <citation type="journal article" date="2014" name="Genome Announc.">
        <title>Complete Genome Sequence of Campylobacter iguaniorum Strain 1485ET, Isolated from a Bearded Dragon (Pogona vitticeps).</title>
        <authorList>
            <person name="Gilbert M.J."/>
            <person name="Miller W.G."/>
            <person name="Yee E."/>
            <person name="Kik M."/>
            <person name="Wagenaar J.A."/>
            <person name="Duim B."/>
        </authorList>
    </citation>
    <scope>NUCLEOTIDE SEQUENCE [LARGE SCALE GENOMIC DNA]</scope>
    <source>
        <strain evidence="14">1485E</strain>
    </source>
</reference>
<keyword evidence="9 11" id="KW-0472">Membrane</keyword>
<dbReference type="InterPro" id="IPR006260">
    <property type="entry name" value="TonB/TolA_C"/>
</dbReference>
<dbReference type="PANTHER" id="PTHR33446">
    <property type="entry name" value="PROTEIN TONB-RELATED"/>
    <property type="match status" value="1"/>
</dbReference>
<evidence type="ECO:0000256" key="8">
    <source>
        <dbReference type="ARBA" id="ARBA00022989"/>
    </source>
</evidence>
<evidence type="ECO:0000256" key="7">
    <source>
        <dbReference type="ARBA" id="ARBA00022927"/>
    </source>
</evidence>
<dbReference type="InterPro" id="IPR051045">
    <property type="entry name" value="TonB-dependent_transducer"/>
</dbReference>
<dbReference type="OrthoDB" id="5349289at2"/>
<sequence length="244" mass="27136">MQISLSKQEISSNLIAFLLSFLVHLLIIFYIFSPTKMEPKAKSLSLGLEIFKISQEAKTIQSSNEPLNLTPPKPKITPKEQPPKPPTPKKIEPTKQIIKKPKLTKEILEVQPRPQTAQTAHPAQNPDLNLESNSDQNLGSNLSNQKEIITELKSDDELFIKIRQEILKATIYPKMARKNGYGGVVKVGFELDENSIKNLKIISQSGFGLLDNAALNAVLRASKNFPKNGGKFKIALDIAFKIKG</sequence>
<organism evidence="13 14">
    <name type="scientific">Campylobacter iguaniorum</name>
    <dbReference type="NCBI Taxonomy" id="1244531"/>
    <lineage>
        <taxon>Bacteria</taxon>
        <taxon>Pseudomonadati</taxon>
        <taxon>Campylobacterota</taxon>
        <taxon>Epsilonproteobacteria</taxon>
        <taxon>Campylobacterales</taxon>
        <taxon>Campylobacteraceae</taxon>
        <taxon>Campylobacter</taxon>
    </lineage>
</organism>
<dbReference type="STRING" id="1244531.CIG2463D_0301"/>
<feature type="compositionally biased region" description="Polar residues" evidence="10">
    <location>
        <begin position="113"/>
        <end position="137"/>
    </location>
</feature>
<dbReference type="SUPFAM" id="SSF74653">
    <property type="entry name" value="TolA/TonB C-terminal domain"/>
    <property type="match status" value="1"/>
</dbReference>
<proteinExistence type="inferred from homology"/>
<keyword evidence="7" id="KW-0653">Protein transport</keyword>
<evidence type="ECO:0000256" key="11">
    <source>
        <dbReference type="SAM" id="Phobius"/>
    </source>
</evidence>
<keyword evidence="8 11" id="KW-1133">Transmembrane helix</keyword>
<dbReference type="KEGG" id="caj:CIG1485E_0296"/>
<dbReference type="HOGENOM" id="CLU_1052450_0_0_7"/>
<evidence type="ECO:0000313" key="14">
    <source>
        <dbReference type="Proteomes" id="UP000028486"/>
    </source>
</evidence>
<evidence type="ECO:0000256" key="1">
    <source>
        <dbReference type="ARBA" id="ARBA00004383"/>
    </source>
</evidence>
<evidence type="ECO:0000259" key="12">
    <source>
        <dbReference type="PROSITE" id="PS52015"/>
    </source>
</evidence>
<dbReference type="GO" id="GO:0031992">
    <property type="term" value="F:energy transducer activity"/>
    <property type="evidence" value="ECO:0007669"/>
    <property type="project" value="TreeGrafter"/>
</dbReference>
<dbReference type="Proteomes" id="UP000028486">
    <property type="component" value="Chromosome"/>
</dbReference>
<evidence type="ECO:0000256" key="4">
    <source>
        <dbReference type="ARBA" id="ARBA00022475"/>
    </source>
</evidence>
<comment type="similarity">
    <text evidence="2">Belongs to the TonB family.</text>
</comment>
<dbReference type="EMBL" id="CP009043">
    <property type="protein sequence ID" value="AII14167.1"/>
    <property type="molecule type" value="Genomic_DNA"/>
</dbReference>
<dbReference type="Gene3D" id="3.30.1150.10">
    <property type="match status" value="1"/>
</dbReference>
<keyword evidence="6 11" id="KW-0812">Transmembrane</keyword>
<gene>
    <name evidence="13" type="primary">tonB1</name>
    <name evidence="13" type="ORF">CIG1485E_0296</name>
</gene>
<evidence type="ECO:0000256" key="10">
    <source>
        <dbReference type="SAM" id="MobiDB-lite"/>
    </source>
</evidence>
<comment type="subcellular location">
    <subcellularLocation>
        <location evidence="1">Cell inner membrane</location>
        <topology evidence="1">Single-pass membrane protein</topology>
        <orientation evidence="1">Periplasmic side</orientation>
    </subcellularLocation>
</comment>
<dbReference type="InterPro" id="IPR037682">
    <property type="entry name" value="TonB_C"/>
</dbReference>
<dbReference type="PROSITE" id="PS52015">
    <property type="entry name" value="TONB_CTD"/>
    <property type="match status" value="1"/>
</dbReference>
<evidence type="ECO:0000256" key="9">
    <source>
        <dbReference type="ARBA" id="ARBA00023136"/>
    </source>
</evidence>
<keyword evidence="5" id="KW-0997">Cell inner membrane</keyword>
<dbReference type="GO" id="GO:0098797">
    <property type="term" value="C:plasma membrane protein complex"/>
    <property type="evidence" value="ECO:0007669"/>
    <property type="project" value="TreeGrafter"/>
</dbReference>
<dbReference type="PATRIC" id="fig|1244531.5.peg.305"/>
<feature type="transmembrane region" description="Helical" evidence="11">
    <location>
        <begin position="14"/>
        <end position="32"/>
    </location>
</feature>
<dbReference type="GO" id="GO:0055085">
    <property type="term" value="P:transmembrane transport"/>
    <property type="evidence" value="ECO:0007669"/>
    <property type="project" value="InterPro"/>
</dbReference>
<feature type="domain" description="TonB C-terminal" evidence="12">
    <location>
        <begin position="157"/>
        <end position="244"/>
    </location>
</feature>
<dbReference type="RefSeq" id="WP_051870892.1">
    <property type="nucleotide sequence ID" value="NZ_CP009043.1"/>
</dbReference>
<dbReference type="PANTHER" id="PTHR33446:SF2">
    <property type="entry name" value="PROTEIN TONB"/>
    <property type="match status" value="1"/>
</dbReference>
<feature type="region of interest" description="Disordered" evidence="10">
    <location>
        <begin position="112"/>
        <end position="137"/>
    </location>
</feature>
<keyword evidence="3" id="KW-0813">Transport</keyword>
<evidence type="ECO:0000256" key="2">
    <source>
        <dbReference type="ARBA" id="ARBA00006555"/>
    </source>
</evidence>
<dbReference type="NCBIfam" id="TIGR01352">
    <property type="entry name" value="tonB_Cterm"/>
    <property type="match status" value="1"/>
</dbReference>
<evidence type="ECO:0000256" key="6">
    <source>
        <dbReference type="ARBA" id="ARBA00022692"/>
    </source>
</evidence>
<keyword evidence="14" id="KW-1185">Reference proteome</keyword>
<evidence type="ECO:0000313" key="13">
    <source>
        <dbReference type="EMBL" id="AII14167.1"/>
    </source>
</evidence>
<dbReference type="GO" id="GO:0015031">
    <property type="term" value="P:protein transport"/>
    <property type="evidence" value="ECO:0007669"/>
    <property type="project" value="UniProtKB-KW"/>
</dbReference>
<dbReference type="AlphaFoldDB" id="A0A076F9G9"/>
<evidence type="ECO:0000256" key="5">
    <source>
        <dbReference type="ARBA" id="ARBA00022519"/>
    </source>
</evidence>